<protein>
    <submittedName>
        <fullName evidence="1">Uncharacterized protein</fullName>
    </submittedName>
</protein>
<dbReference type="AlphaFoldDB" id="A0A1M6JKE6"/>
<proteinExistence type="predicted"/>
<keyword evidence="2" id="KW-1185">Reference proteome</keyword>
<sequence length="57" mass="5831">MNDRNAAILEEIEDQDLFASAAGGDRPPATISYITICGPTMPVVTMLTVVSCGGGCG</sequence>
<accession>A0A1M6JKE6</accession>
<dbReference type="EMBL" id="FQZK01000006">
    <property type="protein sequence ID" value="SHJ47149.1"/>
    <property type="molecule type" value="Genomic_DNA"/>
</dbReference>
<dbReference type="STRING" id="758803.SAMN05421803_106170"/>
<name>A0A1M6JKE6_9ACTN</name>
<evidence type="ECO:0000313" key="2">
    <source>
        <dbReference type="Proteomes" id="UP000184452"/>
    </source>
</evidence>
<organism evidence="1 2">
    <name type="scientific">Nocardiopsis flavescens</name>
    <dbReference type="NCBI Taxonomy" id="758803"/>
    <lineage>
        <taxon>Bacteria</taxon>
        <taxon>Bacillati</taxon>
        <taxon>Actinomycetota</taxon>
        <taxon>Actinomycetes</taxon>
        <taxon>Streptosporangiales</taxon>
        <taxon>Nocardiopsidaceae</taxon>
        <taxon>Nocardiopsis</taxon>
    </lineage>
</organism>
<gene>
    <name evidence="1" type="ORF">SAMN05421803_106170</name>
</gene>
<evidence type="ECO:0000313" key="1">
    <source>
        <dbReference type="EMBL" id="SHJ47149.1"/>
    </source>
</evidence>
<dbReference type="RefSeq" id="WP_178378521.1">
    <property type="nucleotide sequence ID" value="NZ_FQZK01000006.1"/>
</dbReference>
<dbReference type="Proteomes" id="UP000184452">
    <property type="component" value="Unassembled WGS sequence"/>
</dbReference>
<reference evidence="1 2" key="1">
    <citation type="submission" date="2016-11" db="EMBL/GenBank/DDBJ databases">
        <authorList>
            <person name="Jaros S."/>
            <person name="Januszkiewicz K."/>
            <person name="Wedrychowicz H."/>
        </authorList>
    </citation>
    <scope>NUCLEOTIDE SEQUENCE [LARGE SCALE GENOMIC DNA]</scope>
    <source>
        <strain evidence="1 2">CGMCC 4.5723</strain>
    </source>
</reference>